<accession>B8ARW5</accession>
<dbReference type="InterPro" id="IPR056018">
    <property type="entry name" value="DUF7597"/>
</dbReference>
<name>B8ARW5_ORYSI</name>
<gene>
    <name evidence="2" type="ORF">OsI_15201</name>
</gene>
<dbReference type="EMBL" id="CM000129">
    <property type="protein sequence ID" value="EEC76937.1"/>
    <property type="molecule type" value="Genomic_DNA"/>
</dbReference>
<dbReference type="AlphaFoldDB" id="B8ARW5"/>
<evidence type="ECO:0000313" key="3">
    <source>
        <dbReference type="Proteomes" id="UP000007015"/>
    </source>
</evidence>
<dbReference type="PANTHER" id="PTHR33075:SF7">
    <property type="entry name" value="OS02G0303350 PROTEIN"/>
    <property type="match status" value="1"/>
</dbReference>
<feature type="domain" description="DUF7597" evidence="1">
    <location>
        <begin position="6"/>
        <end position="129"/>
    </location>
</feature>
<sequence>MANLNPNPLRFLRQGLAVHAGGDFRIPRVDFTVPQRPAWCHEYFCVAIVEPIPLEQDWDHHRALIANFIHDELHYEVRNSFRHPSAVGFFQMRSPMNRDALVLSPPEFYDGVHSVTFVNHDQGPNWRAANFHREGWFMFLDFPLDFIDRHHVHLAVASFGQLTFWVDVDRMLGRVFVRAKYRDQDSVPRKIVLFDPLGAGADDDPDAGNVWQFGNPGNQGAGGWDEAVQQQQATNEQQEDAWGQDHPMGQIEENPGQLIIPQQMATPCPSSMMTPI</sequence>
<proteinExistence type="predicted"/>
<organism evidence="2 3">
    <name type="scientific">Oryza sativa subsp. indica</name>
    <name type="common">Rice</name>
    <dbReference type="NCBI Taxonomy" id="39946"/>
    <lineage>
        <taxon>Eukaryota</taxon>
        <taxon>Viridiplantae</taxon>
        <taxon>Streptophyta</taxon>
        <taxon>Embryophyta</taxon>
        <taxon>Tracheophyta</taxon>
        <taxon>Spermatophyta</taxon>
        <taxon>Magnoliopsida</taxon>
        <taxon>Liliopsida</taxon>
        <taxon>Poales</taxon>
        <taxon>Poaceae</taxon>
        <taxon>BOP clade</taxon>
        <taxon>Oryzoideae</taxon>
        <taxon>Oryzeae</taxon>
        <taxon>Oryzinae</taxon>
        <taxon>Oryza</taxon>
        <taxon>Oryza sativa</taxon>
    </lineage>
</organism>
<evidence type="ECO:0000313" key="2">
    <source>
        <dbReference type="EMBL" id="EEC76937.1"/>
    </source>
</evidence>
<dbReference type="HOGENOM" id="CLU_071431_0_0_1"/>
<dbReference type="Gramene" id="BGIOSGA015428-TA">
    <property type="protein sequence ID" value="BGIOSGA015428-PA"/>
    <property type="gene ID" value="BGIOSGA015428"/>
</dbReference>
<dbReference type="PANTHER" id="PTHR33075">
    <property type="entry name" value="OS02G0499800 PROTEIN"/>
    <property type="match status" value="1"/>
</dbReference>
<dbReference type="Pfam" id="PF24530">
    <property type="entry name" value="DUF7597"/>
    <property type="match status" value="1"/>
</dbReference>
<dbReference type="OMA" id="PAWCHEY"/>
<dbReference type="Proteomes" id="UP000007015">
    <property type="component" value="Chromosome 4"/>
</dbReference>
<reference evidence="2 3" key="1">
    <citation type="journal article" date="2005" name="PLoS Biol.">
        <title>The genomes of Oryza sativa: a history of duplications.</title>
        <authorList>
            <person name="Yu J."/>
            <person name="Wang J."/>
            <person name="Lin W."/>
            <person name="Li S."/>
            <person name="Li H."/>
            <person name="Zhou J."/>
            <person name="Ni P."/>
            <person name="Dong W."/>
            <person name="Hu S."/>
            <person name="Zeng C."/>
            <person name="Zhang J."/>
            <person name="Zhang Y."/>
            <person name="Li R."/>
            <person name="Xu Z."/>
            <person name="Li S."/>
            <person name="Li X."/>
            <person name="Zheng H."/>
            <person name="Cong L."/>
            <person name="Lin L."/>
            <person name="Yin J."/>
            <person name="Geng J."/>
            <person name="Li G."/>
            <person name="Shi J."/>
            <person name="Liu J."/>
            <person name="Lv H."/>
            <person name="Li J."/>
            <person name="Wang J."/>
            <person name="Deng Y."/>
            <person name="Ran L."/>
            <person name="Shi X."/>
            <person name="Wang X."/>
            <person name="Wu Q."/>
            <person name="Li C."/>
            <person name="Ren X."/>
            <person name="Wang J."/>
            <person name="Wang X."/>
            <person name="Li D."/>
            <person name="Liu D."/>
            <person name="Zhang X."/>
            <person name="Ji Z."/>
            <person name="Zhao W."/>
            <person name="Sun Y."/>
            <person name="Zhang Z."/>
            <person name="Bao J."/>
            <person name="Han Y."/>
            <person name="Dong L."/>
            <person name="Ji J."/>
            <person name="Chen P."/>
            <person name="Wu S."/>
            <person name="Liu J."/>
            <person name="Xiao Y."/>
            <person name="Bu D."/>
            <person name="Tan J."/>
            <person name="Yang L."/>
            <person name="Ye C."/>
            <person name="Zhang J."/>
            <person name="Xu J."/>
            <person name="Zhou Y."/>
            <person name="Yu Y."/>
            <person name="Zhang B."/>
            <person name="Zhuang S."/>
            <person name="Wei H."/>
            <person name="Liu B."/>
            <person name="Lei M."/>
            <person name="Yu H."/>
            <person name="Li Y."/>
            <person name="Xu H."/>
            <person name="Wei S."/>
            <person name="He X."/>
            <person name="Fang L."/>
            <person name="Zhang Z."/>
            <person name="Zhang Y."/>
            <person name="Huang X."/>
            <person name="Su Z."/>
            <person name="Tong W."/>
            <person name="Li J."/>
            <person name="Tong Z."/>
            <person name="Li S."/>
            <person name="Ye J."/>
            <person name="Wang L."/>
            <person name="Fang L."/>
            <person name="Lei T."/>
            <person name="Chen C."/>
            <person name="Chen H."/>
            <person name="Xu Z."/>
            <person name="Li H."/>
            <person name="Huang H."/>
            <person name="Zhang F."/>
            <person name="Xu H."/>
            <person name="Li N."/>
            <person name="Zhao C."/>
            <person name="Li S."/>
            <person name="Dong L."/>
            <person name="Huang Y."/>
            <person name="Li L."/>
            <person name="Xi Y."/>
            <person name="Qi Q."/>
            <person name="Li W."/>
            <person name="Zhang B."/>
            <person name="Hu W."/>
            <person name="Zhang Y."/>
            <person name="Tian X."/>
            <person name="Jiao Y."/>
            <person name="Liang X."/>
            <person name="Jin J."/>
            <person name="Gao L."/>
            <person name="Zheng W."/>
            <person name="Hao B."/>
            <person name="Liu S."/>
            <person name="Wang W."/>
            <person name="Yuan L."/>
            <person name="Cao M."/>
            <person name="McDermott J."/>
            <person name="Samudrala R."/>
            <person name="Wang J."/>
            <person name="Wong G.K."/>
            <person name="Yang H."/>
        </authorList>
    </citation>
    <scope>NUCLEOTIDE SEQUENCE [LARGE SCALE GENOMIC DNA]</scope>
    <source>
        <strain evidence="3">cv. 93-11</strain>
    </source>
</reference>
<keyword evidence="3" id="KW-1185">Reference proteome</keyword>
<evidence type="ECO:0000259" key="1">
    <source>
        <dbReference type="Pfam" id="PF24530"/>
    </source>
</evidence>
<dbReference type="STRING" id="39946.B8ARW5"/>
<protein>
    <recommendedName>
        <fullName evidence="1">DUF7597 domain-containing protein</fullName>
    </recommendedName>
</protein>